<evidence type="ECO:0000313" key="2">
    <source>
        <dbReference type="EMBL" id="ATW60318.1"/>
    </source>
</evidence>
<evidence type="ECO:0000256" key="1">
    <source>
        <dbReference type="SAM" id="MobiDB-lite"/>
    </source>
</evidence>
<sequence length="273" mass="30733">MTNVFTLDALRAETKKKYEPVRIGISDDVIVEMKPLLKLGQKSREAVVEVFKEFEDIPDIDEDDDESDELVDEYSLRVCEIIAKAFRLIATKPKKLIAALDEEPEPRIRAELYAAVLNTWKRETQLGGSRVLAELIDKHGGAILADLLQYYGVDLRDLFSDEDPLSPRFVLALVLCLPKDGAFYAERRGGQQYRGWDEDRYALADVYDAIQAGNHILMLANRDPNKPKPKAPKAYPRPEDTDKKSAAPKPGSFAAMIVAAKKAARERKERESA</sequence>
<name>A0A2H4PDM6_9CAUD</name>
<protein>
    <submittedName>
        <fullName evidence="2">Tail assembly chaperone</fullName>
    </submittedName>
</protein>
<feature type="compositionally biased region" description="Basic and acidic residues" evidence="1">
    <location>
        <begin position="236"/>
        <end position="245"/>
    </location>
</feature>
<keyword evidence="3" id="KW-1185">Reference proteome</keyword>
<dbReference type="InterPro" id="IPR020132">
    <property type="entry name" value="Gp24/Gp25"/>
</dbReference>
<dbReference type="EMBL" id="MG099945">
    <property type="protein sequence ID" value="ATW60318.1"/>
    <property type="molecule type" value="Genomic_DNA"/>
</dbReference>
<gene>
    <name evidence="2" type="ORF">SEA_KOKO_28</name>
</gene>
<organism evidence="2 3">
    <name type="scientific">Mycobacterium phage Koko</name>
    <dbReference type="NCBI Taxonomy" id="2047840"/>
    <lineage>
        <taxon>Viruses</taxon>
        <taxon>Duplodnaviria</taxon>
        <taxon>Heunggongvirae</taxon>
        <taxon>Uroviricota</taxon>
        <taxon>Caudoviricetes</taxon>
        <taxon>Gladiatorvirus</taxon>
        <taxon>Gladiatorvirus koko</taxon>
    </lineage>
</organism>
<reference evidence="2 3" key="1">
    <citation type="submission" date="2017-10" db="EMBL/GenBank/DDBJ databases">
        <authorList>
            <person name="Chen M."/>
            <person name="Kallman A."/>
            <person name="Luo C."/>
            <person name="Martin J."/>
            <person name="Nguyen T."/>
            <person name="Pierce C."/>
            <person name="Ramos K."/>
            <person name="Smith E."/>
            <person name="Giorgia P."/>
            <person name="Ellis O."/>
            <person name="Reddi K."/>
            <person name="Moberg-Parker J."/>
            <person name="Garlena R.A."/>
            <person name="Russell D.A."/>
            <person name="Pope W.H."/>
            <person name="Jacobs-Sera D."/>
            <person name="Hendrix R.W."/>
            <person name="Hatfull G.F."/>
        </authorList>
    </citation>
    <scope>NUCLEOTIDE SEQUENCE [LARGE SCALE GENOMIC DNA]</scope>
</reference>
<dbReference type="Proteomes" id="UP000241798">
    <property type="component" value="Segment"/>
</dbReference>
<accession>A0A2H4PDM6</accession>
<dbReference type="Pfam" id="PF17388">
    <property type="entry name" value="GP24_25"/>
    <property type="match status" value="1"/>
</dbReference>
<proteinExistence type="predicted"/>
<evidence type="ECO:0000313" key="3">
    <source>
        <dbReference type="Proteomes" id="UP000241798"/>
    </source>
</evidence>
<feature type="region of interest" description="Disordered" evidence="1">
    <location>
        <begin position="220"/>
        <end position="252"/>
    </location>
</feature>